<dbReference type="KEGG" id="aaeo:BJI67_00340"/>
<protein>
    <recommendedName>
        <fullName evidence="3">DNA repair ATPase</fullName>
    </recommendedName>
</protein>
<proteinExistence type="predicted"/>
<dbReference type="Proteomes" id="UP000095342">
    <property type="component" value="Chromosome"/>
</dbReference>
<evidence type="ECO:0000313" key="2">
    <source>
        <dbReference type="Proteomes" id="UP000095342"/>
    </source>
</evidence>
<dbReference type="RefSeq" id="WP_070073853.1">
    <property type="nucleotide sequence ID" value="NZ_CP017448.1"/>
</dbReference>
<dbReference type="EMBL" id="CP017448">
    <property type="protein sequence ID" value="AOV18326.1"/>
    <property type="molecule type" value="Genomic_DNA"/>
</dbReference>
<name>A0A1D8KBL5_9GAMM</name>
<reference evidence="1 2" key="1">
    <citation type="submission" date="2016-09" db="EMBL/GenBank/DDBJ databases">
        <title>Acidihalobacter prosperus V6 (DSM14174).</title>
        <authorList>
            <person name="Khaleque H.N."/>
            <person name="Ramsay J.P."/>
            <person name="Murphy R.J.T."/>
            <person name="Kaksonen A.H."/>
            <person name="Boxall N.J."/>
            <person name="Watkin E.L.J."/>
        </authorList>
    </citation>
    <scope>NUCLEOTIDE SEQUENCE [LARGE SCALE GENOMIC DNA]</scope>
    <source>
        <strain evidence="1 2">V6</strain>
    </source>
</reference>
<dbReference type="NCBIfam" id="NF047389">
    <property type="entry name" value="ATPase_Sll1717"/>
    <property type="match status" value="1"/>
</dbReference>
<evidence type="ECO:0008006" key="3">
    <source>
        <dbReference type="Google" id="ProtNLM"/>
    </source>
</evidence>
<dbReference type="InterPro" id="IPR059206">
    <property type="entry name" value="Sll1717-like"/>
</dbReference>
<gene>
    <name evidence="1" type="ORF">BJI67_00340</name>
</gene>
<evidence type="ECO:0000313" key="1">
    <source>
        <dbReference type="EMBL" id="AOV18326.1"/>
    </source>
</evidence>
<accession>A0A1D8KBL5</accession>
<organism evidence="1 2">
    <name type="scientific">Acidihalobacter aeolianus</name>
    <dbReference type="NCBI Taxonomy" id="2792603"/>
    <lineage>
        <taxon>Bacteria</taxon>
        <taxon>Pseudomonadati</taxon>
        <taxon>Pseudomonadota</taxon>
        <taxon>Gammaproteobacteria</taxon>
        <taxon>Chromatiales</taxon>
        <taxon>Ectothiorhodospiraceae</taxon>
        <taxon>Acidihalobacter</taxon>
    </lineage>
</organism>
<keyword evidence="2" id="KW-1185">Reference proteome</keyword>
<sequence length="549" mass="63598">MANKSTSKSTFKFKNHQRIGAVQAEFDTEFLQDCFIDTGDLEIATDVKNPRSILVGRTGSGKSALLLKVKECEENVIEISPENLSLDYISNSNIISFFEEAGLNLDILFRFLWKHVLIVELLKHKYDLKNESATSAFLSNITGLLKRDRQKQKGIQYLKQWGEKFWEDTEFRVKEVVSNIENKLKADVKSISPTFTLSAEAAKTLTDSQRQEIVERGKKAVSEIQIRDLAEAIKFLAEDVFTNGQQRHYLIIDRLDENWASKKIRYKLIRALIEEIKSFRKIGCLKILITMWLDLLEDVFEKTKDAGFQEEKYRDLLLPIQWNEENLLDLVKSRINHLLKYNYTNHSVQFDSIFPGSIRKRKTFDYLIERTFMRPRDIISYLNFVLERAAGKSSITVDLIQSAEEDYSEERIRSVEHEWASIHPSLAICKSILEKRRDGFRIQEISEDQLNEISMSLAFDDKYIIDSLSASASAYLNHGITSNSFRYDLINALYHVGMVGIKQGPRHGTKWSFNSHSIIGKLNLKSDMRVYIHPMFWRNLDISAQDEDS</sequence>
<dbReference type="AlphaFoldDB" id="A0A1D8KBL5"/>